<protein>
    <submittedName>
        <fullName evidence="1">GxxExxY protein</fullName>
    </submittedName>
</protein>
<dbReference type="NCBIfam" id="TIGR04256">
    <property type="entry name" value="GxxExxY"/>
    <property type="match status" value="1"/>
</dbReference>
<organism evidence="1 2">
    <name type="scientific">Flaviaesturariibacter flavus</name>
    <dbReference type="NCBI Taxonomy" id="2502780"/>
    <lineage>
        <taxon>Bacteria</taxon>
        <taxon>Pseudomonadati</taxon>
        <taxon>Bacteroidota</taxon>
        <taxon>Chitinophagia</taxon>
        <taxon>Chitinophagales</taxon>
        <taxon>Chitinophagaceae</taxon>
        <taxon>Flaviaestuariibacter</taxon>
    </lineage>
</organism>
<reference evidence="1 2" key="1">
    <citation type="submission" date="2019-03" db="EMBL/GenBank/DDBJ databases">
        <authorList>
            <person name="Kim M.K.M."/>
        </authorList>
    </citation>
    <scope>NUCLEOTIDE SEQUENCE [LARGE SCALE GENOMIC DNA]</scope>
    <source>
        <strain evidence="1 2">17J68-12</strain>
    </source>
</reference>
<name>A0A4R1B8R4_9BACT</name>
<gene>
    <name evidence="1" type="ORF">EPD60_14850</name>
</gene>
<dbReference type="InterPro" id="IPR026350">
    <property type="entry name" value="GxxExxY"/>
</dbReference>
<dbReference type="EMBL" id="SJZI01000050">
    <property type="protein sequence ID" value="TCJ12693.1"/>
    <property type="molecule type" value="Genomic_DNA"/>
</dbReference>
<dbReference type="Proteomes" id="UP000295334">
    <property type="component" value="Unassembled WGS sequence"/>
</dbReference>
<dbReference type="OrthoDB" id="1119698at2"/>
<dbReference type="AlphaFoldDB" id="A0A4R1B8R4"/>
<accession>A0A4R1B8R4</accession>
<dbReference type="Pfam" id="PF13366">
    <property type="entry name" value="PDDEXK_3"/>
    <property type="match status" value="1"/>
</dbReference>
<evidence type="ECO:0000313" key="1">
    <source>
        <dbReference type="EMBL" id="TCJ12693.1"/>
    </source>
</evidence>
<comment type="caution">
    <text evidence="1">The sequence shown here is derived from an EMBL/GenBank/DDBJ whole genome shotgun (WGS) entry which is preliminary data.</text>
</comment>
<evidence type="ECO:0000313" key="2">
    <source>
        <dbReference type="Proteomes" id="UP000295334"/>
    </source>
</evidence>
<sequence>MDIEKIAADIVDAAITVHRALGPGLLESAYKLAFAREMELRGYKVDLEVPINYHYKGADLGKTYAMDVLINDLVPVEIKAADCFAPIHLAQTLTYLKLYDRRLGFLLNFNVVLMKEGIRRIVNNWHYQNAS</sequence>
<keyword evidence="2" id="KW-1185">Reference proteome</keyword>
<proteinExistence type="predicted"/>